<reference evidence="1 2" key="1">
    <citation type="submission" date="2021-06" db="EMBL/GenBank/DDBJ databases">
        <title>Caerostris darwini draft genome.</title>
        <authorList>
            <person name="Kono N."/>
            <person name="Arakawa K."/>
        </authorList>
    </citation>
    <scope>NUCLEOTIDE SEQUENCE [LARGE SCALE GENOMIC DNA]</scope>
</reference>
<dbReference type="EMBL" id="BPLQ01000765">
    <property type="protein sequence ID" value="GIX74757.1"/>
    <property type="molecule type" value="Genomic_DNA"/>
</dbReference>
<accession>A0AAV4MTJ7</accession>
<keyword evidence="2" id="KW-1185">Reference proteome</keyword>
<dbReference type="Proteomes" id="UP001054837">
    <property type="component" value="Unassembled WGS sequence"/>
</dbReference>
<gene>
    <name evidence="1" type="ORF">CDAR_261981</name>
</gene>
<organism evidence="1 2">
    <name type="scientific">Caerostris darwini</name>
    <dbReference type="NCBI Taxonomy" id="1538125"/>
    <lineage>
        <taxon>Eukaryota</taxon>
        <taxon>Metazoa</taxon>
        <taxon>Ecdysozoa</taxon>
        <taxon>Arthropoda</taxon>
        <taxon>Chelicerata</taxon>
        <taxon>Arachnida</taxon>
        <taxon>Araneae</taxon>
        <taxon>Araneomorphae</taxon>
        <taxon>Entelegynae</taxon>
        <taxon>Araneoidea</taxon>
        <taxon>Araneidae</taxon>
        <taxon>Caerostris</taxon>
    </lineage>
</organism>
<evidence type="ECO:0000313" key="2">
    <source>
        <dbReference type="Proteomes" id="UP001054837"/>
    </source>
</evidence>
<evidence type="ECO:0000313" key="1">
    <source>
        <dbReference type="EMBL" id="GIX74757.1"/>
    </source>
</evidence>
<proteinExistence type="predicted"/>
<sequence length="94" mass="10424">MSSGGLVNGIPSSYCDGSRKSWMEFCPGDTFRGRGILPAQIIQLKFLLGFECWGHSLENLDRMGLICVCGGKVNTRLRKVCFLSRTSSRLNCFV</sequence>
<dbReference type="AlphaFoldDB" id="A0AAV4MTJ7"/>
<protein>
    <submittedName>
        <fullName evidence="1">Uncharacterized protein</fullName>
    </submittedName>
</protein>
<name>A0AAV4MTJ7_9ARAC</name>
<comment type="caution">
    <text evidence="1">The sequence shown here is derived from an EMBL/GenBank/DDBJ whole genome shotgun (WGS) entry which is preliminary data.</text>
</comment>